<feature type="active site" evidence="9">
    <location>
        <position position="37"/>
    </location>
</feature>
<dbReference type="Gene3D" id="3.30.420.40">
    <property type="match status" value="1"/>
</dbReference>
<dbReference type="RefSeq" id="WP_013048433.1">
    <property type="nucleotide sequence ID" value="NC_014011.1"/>
</dbReference>
<comment type="similarity">
    <text evidence="2 8">Belongs to the carbamoyltransferase HypF family.</text>
</comment>
<dbReference type="PANTHER" id="PTHR42959:SF1">
    <property type="entry name" value="CARBAMOYLTRANSFERASE HYPF"/>
    <property type="match status" value="1"/>
</dbReference>
<dbReference type="InterPro" id="IPR017945">
    <property type="entry name" value="DHBP_synth_RibB-like_a/b_dom"/>
</dbReference>
<dbReference type="EC" id="6.2.-.-" evidence="8"/>
<keyword evidence="13" id="KW-1185">Reference proteome</keyword>
<proteinExistence type="inferred from homology"/>
<dbReference type="GO" id="GO:0016743">
    <property type="term" value="F:carboxyl- or carbamoyltransferase activity"/>
    <property type="evidence" value="ECO:0007669"/>
    <property type="project" value="UniProtKB-UniRule"/>
</dbReference>
<dbReference type="InterPro" id="IPR036046">
    <property type="entry name" value="Acylphosphatase-like_dom_sf"/>
</dbReference>
<dbReference type="Pfam" id="PF17788">
    <property type="entry name" value="HypF_C"/>
    <property type="match status" value="1"/>
</dbReference>
<keyword evidence="6" id="KW-0862">Zinc</keyword>
<dbReference type="Pfam" id="PF00708">
    <property type="entry name" value="Acylphosphatase"/>
    <property type="match status" value="1"/>
</dbReference>
<name>D5EF38_AMICL</name>
<dbReference type="InterPro" id="IPR041440">
    <property type="entry name" value="HypF_C"/>
</dbReference>
<protein>
    <recommendedName>
        <fullName evidence="8">Carbamoyltransferase</fullName>
        <ecNumber evidence="8">6.2.-.-</ecNumber>
    </recommendedName>
</protein>
<dbReference type="InterPro" id="IPR006070">
    <property type="entry name" value="Sua5-like_dom"/>
</dbReference>
<dbReference type="KEGG" id="aco:Amico_1046"/>
<dbReference type="Proteomes" id="UP000002366">
    <property type="component" value="Chromosome"/>
</dbReference>
<dbReference type="InterPro" id="IPR004421">
    <property type="entry name" value="Carbamoyltransferase_HypF"/>
</dbReference>
<dbReference type="GO" id="GO:0016874">
    <property type="term" value="F:ligase activity"/>
    <property type="evidence" value="ECO:0007669"/>
    <property type="project" value="UniProtKB-UniRule"/>
</dbReference>
<accession>D5EF38</accession>
<evidence type="ECO:0000256" key="5">
    <source>
        <dbReference type="ARBA" id="ARBA00022771"/>
    </source>
</evidence>
<dbReference type="InterPro" id="IPR017968">
    <property type="entry name" value="Acylphosphatase_CS"/>
</dbReference>
<keyword evidence="3" id="KW-0436">Ligase</keyword>
<keyword evidence="5" id="KW-0863">Zinc-finger</keyword>
<comment type="catalytic activity">
    <reaction evidence="7">
        <text>C-terminal L-cysteinyl-[HypE protein] + carbamoyl phosphate + ATP + H2O = C-terminal S-carboxamide-L-cysteinyl-[HypE protein] + AMP + phosphate + diphosphate + H(+)</text>
        <dbReference type="Rhea" id="RHEA:55636"/>
        <dbReference type="Rhea" id="RHEA-COMP:14247"/>
        <dbReference type="Rhea" id="RHEA-COMP:14392"/>
        <dbReference type="ChEBI" id="CHEBI:15377"/>
        <dbReference type="ChEBI" id="CHEBI:15378"/>
        <dbReference type="ChEBI" id="CHEBI:30616"/>
        <dbReference type="ChEBI" id="CHEBI:33019"/>
        <dbReference type="ChEBI" id="CHEBI:43474"/>
        <dbReference type="ChEBI" id="CHEBI:58228"/>
        <dbReference type="ChEBI" id="CHEBI:76913"/>
        <dbReference type="ChEBI" id="CHEBI:139126"/>
        <dbReference type="ChEBI" id="CHEBI:456215"/>
    </reaction>
</comment>
<dbReference type="EMBL" id="CP001997">
    <property type="protein sequence ID" value="ADE57170.1"/>
    <property type="molecule type" value="Genomic_DNA"/>
</dbReference>
<comment type="pathway">
    <text evidence="1">Protein modification; [NiFe] hydrogenase maturation.</text>
</comment>
<evidence type="ECO:0000256" key="3">
    <source>
        <dbReference type="ARBA" id="ARBA00022598"/>
    </source>
</evidence>
<evidence type="ECO:0000259" key="11">
    <source>
        <dbReference type="PROSITE" id="PS51163"/>
    </source>
</evidence>
<feature type="domain" description="YrdC-like" evidence="11">
    <location>
        <begin position="203"/>
        <end position="387"/>
    </location>
</feature>
<dbReference type="GO" id="GO:0008270">
    <property type="term" value="F:zinc ion binding"/>
    <property type="evidence" value="ECO:0007669"/>
    <property type="project" value="UniProtKB-KW"/>
</dbReference>
<dbReference type="PANTHER" id="PTHR42959">
    <property type="entry name" value="CARBAMOYLTRANSFERASE"/>
    <property type="match status" value="1"/>
</dbReference>
<dbReference type="PROSITE" id="PS51163">
    <property type="entry name" value="YRDC"/>
    <property type="match status" value="1"/>
</dbReference>
<evidence type="ECO:0000313" key="13">
    <source>
        <dbReference type="Proteomes" id="UP000002366"/>
    </source>
</evidence>
<dbReference type="NCBIfam" id="TIGR00143">
    <property type="entry name" value="hypF"/>
    <property type="match status" value="1"/>
</dbReference>
<dbReference type="GO" id="GO:0003998">
    <property type="term" value="F:acylphosphatase activity"/>
    <property type="evidence" value="ECO:0007669"/>
    <property type="project" value="UniProtKB-EC"/>
</dbReference>
<dbReference type="InterPro" id="IPR001792">
    <property type="entry name" value="Acylphosphatase-like_dom"/>
</dbReference>
<dbReference type="Gene3D" id="3.30.420.360">
    <property type="match status" value="1"/>
</dbReference>
<dbReference type="Pfam" id="PF07503">
    <property type="entry name" value="zf-HYPF"/>
    <property type="match status" value="2"/>
</dbReference>
<dbReference type="PROSITE" id="PS51160">
    <property type="entry name" value="ACYLPHOSPHATASE_3"/>
    <property type="match status" value="1"/>
</dbReference>
<dbReference type="Gene3D" id="3.90.870.50">
    <property type="match status" value="1"/>
</dbReference>
<evidence type="ECO:0000256" key="1">
    <source>
        <dbReference type="ARBA" id="ARBA00004711"/>
    </source>
</evidence>
<gene>
    <name evidence="12" type="ordered locus">Amico_1046</name>
</gene>
<dbReference type="SUPFAM" id="SSF55821">
    <property type="entry name" value="YrdC/RibB"/>
    <property type="match status" value="1"/>
</dbReference>
<evidence type="ECO:0000256" key="6">
    <source>
        <dbReference type="ARBA" id="ARBA00022833"/>
    </source>
</evidence>
<keyword evidence="9" id="KW-0378">Hydrolase</keyword>
<reference evidence="12 13" key="1">
    <citation type="journal article" date="2010" name="Stand. Genomic Sci.">
        <title>Complete genome sequence of Aminobacterium colombiense type strain (ALA-1).</title>
        <authorList>
            <person name="Chertkov O."/>
            <person name="Sikorski J."/>
            <person name="Brambilla E."/>
            <person name="Lapidus A."/>
            <person name="Copeland A."/>
            <person name="Glavina Del Rio T."/>
            <person name="Nolan M."/>
            <person name="Lucas S."/>
            <person name="Tice H."/>
            <person name="Cheng J.F."/>
            <person name="Han C."/>
            <person name="Detter J.C."/>
            <person name="Bruce D."/>
            <person name="Tapia R."/>
            <person name="Goodwin L."/>
            <person name="Pitluck S."/>
            <person name="Liolios K."/>
            <person name="Ivanova N."/>
            <person name="Mavromatis K."/>
            <person name="Ovchinnikova G."/>
            <person name="Pati A."/>
            <person name="Chen A."/>
            <person name="Palaniappan K."/>
            <person name="Land M."/>
            <person name="Hauser L."/>
            <person name="Chang Y.J."/>
            <person name="Jeffries C.D."/>
            <person name="Spring S."/>
            <person name="Rohde M."/>
            <person name="Goker M."/>
            <person name="Bristow J."/>
            <person name="Eisen J.A."/>
            <person name="Markowitz V."/>
            <person name="Hugenholtz P."/>
            <person name="Kyrpides N.C."/>
            <person name="Klenk H.P."/>
        </authorList>
    </citation>
    <scope>NUCLEOTIDE SEQUENCE [LARGE SCALE GENOMIC DNA]</scope>
    <source>
        <strain evidence="13">DSM 12261 / ALA-1</strain>
    </source>
</reference>
<dbReference type="InterPro" id="IPR051060">
    <property type="entry name" value="Carbamoyltrans_HypF-like"/>
</dbReference>
<dbReference type="OrthoDB" id="9808093at2"/>
<evidence type="ECO:0000256" key="7">
    <source>
        <dbReference type="ARBA" id="ARBA00048220"/>
    </source>
</evidence>
<evidence type="ECO:0000256" key="4">
    <source>
        <dbReference type="ARBA" id="ARBA00022723"/>
    </source>
</evidence>
<dbReference type="Gene3D" id="3.30.110.120">
    <property type="match status" value="1"/>
</dbReference>
<dbReference type="HOGENOM" id="CLU_009164_0_0_0"/>
<comment type="catalytic activity">
    <reaction evidence="9">
        <text>an acyl phosphate + H2O = a carboxylate + phosphate + H(+)</text>
        <dbReference type="Rhea" id="RHEA:14965"/>
        <dbReference type="ChEBI" id="CHEBI:15377"/>
        <dbReference type="ChEBI" id="CHEBI:15378"/>
        <dbReference type="ChEBI" id="CHEBI:29067"/>
        <dbReference type="ChEBI" id="CHEBI:43474"/>
        <dbReference type="ChEBI" id="CHEBI:59918"/>
        <dbReference type="EC" id="3.6.1.7"/>
    </reaction>
</comment>
<dbReference type="UniPathway" id="UPA00335"/>
<sequence>MHNISTFLVTGIVQGVGFRPFCARLAEDMGLGGSVKNTSDGVVIKLQGSQTQIEAYLQRLQKEKPEASHISSIDLLFQEDSCEEKGNFVIEKSLRLEHQRVLIPPDIATCNDCLREMRDPSNRRYRYPFINCTNCGPRYTIIEDLPYDRPSTTMRSFAMCPQCHFEYTRSSDRRYHAQPNACFDCGPSLYLIDKNGRVAAEGEEALQICCSRLKKGETAAIKGLGGFHLACDPFNSEATQKLRRRKNRKDKPFALMVSDLARAKQLVYLTGTAEKLLTSSKRPIVLCPAKRNSGLSPLVAPGQNALGIMLPYTPLHHLLLEHFDALIMTSANMSDAPIISDNNEAQASLSDLADFFLMHNRDIHMAIDDSVIASQGQEYIVLRRARGFVPIPLASLHKGPVIIAAGAEMKSTFTLTQDNTIFPGQYLGDLKQIGTIVYYKKALEHFLKLYNLHPEYLVYDLHPQYISGPLARKVIKRPFNATLGVQHHHAHMAACLLENRREEPTIGAIFDGTGYGDDGTIWGGEFLVADMKSYERKGSLLPCPLPGGEKAVLEPWRYGLALLTLTLGNEEAIALSGQIWPEKKSLLPSLLAIMNASPITTSCGRFFDGVSALLGFCTDISYDGQAAMELEGHAKGESIAPFEILEKDDFLSLDWRPALKWMVENRQHHRKESLAAAFHGGLALGTANLCLRISERTGIKHVALSGGVWQNRRLLVLTLSYLRRRGLLPLTHHLLSPNDENVSVGQAAIGMAHWAVPGLEYVQSGQ</sequence>
<dbReference type="GO" id="GO:0051604">
    <property type="term" value="P:protein maturation"/>
    <property type="evidence" value="ECO:0007669"/>
    <property type="project" value="TreeGrafter"/>
</dbReference>
<evidence type="ECO:0000256" key="9">
    <source>
        <dbReference type="PROSITE-ProRule" id="PRU00520"/>
    </source>
</evidence>
<organism evidence="12 13">
    <name type="scientific">Aminobacterium colombiense (strain DSM 12261 / ALA-1)</name>
    <dbReference type="NCBI Taxonomy" id="572547"/>
    <lineage>
        <taxon>Bacteria</taxon>
        <taxon>Thermotogati</taxon>
        <taxon>Synergistota</taxon>
        <taxon>Synergistia</taxon>
        <taxon>Synergistales</taxon>
        <taxon>Aminobacteriaceae</taxon>
        <taxon>Aminobacterium</taxon>
    </lineage>
</organism>
<dbReference type="PIRSF" id="PIRSF006256">
    <property type="entry name" value="CMPcnvr_hdrg_mat"/>
    <property type="match status" value="1"/>
</dbReference>
<dbReference type="SUPFAM" id="SSF54975">
    <property type="entry name" value="Acylphosphatase/BLUF domain-like"/>
    <property type="match status" value="1"/>
</dbReference>
<dbReference type="InterPro" id="IPR011125">
    <property type="entry name" value="Znf_HypF"/>
</dbReference>
<dbReference type="PROSITE" id="PS00150">
    <property type="entry name" value="ACYLPHOSPHATASE_1"/>
    <property type="match status" value="1"/>
</dbReference>
<dbReference type="Pfam" id="PF22521">
    <property type="entry name" value="HypF_C_2"/>
    <property type="match status" value="1"/>
</dbReference>
<feature type="active site" evidence="9">
    <location>
        <position position="19"/>
    </location>
</feature>
<evidence type="ECO:0000256" key="8">
    <source>
        <dbReference type="PIRNR" id="PIRNR006256"/>
    </source>
</evidence>
<dbReference type="Pfam" id="PF01300">
    <property type="entry name" value="Sua5_yciO_yrdC"/>
    <property type="match status" value="1"/>
</dbReference>
<dbReference type="GO" id="GO:0003725">
    <property type="term" value="F:double-stranded RNA binding"/>
    <property type="evidence" value="ECO:0007669"/>
    <property type="project" value="InterPro"/>
</dbReference>
<evidence type="ECO:0000256" key="2">
    <source>
        <dbReference type="ARBA" id="ARBA00008097"/>
    </source>
</evidence>
<evidence type="ECO:0000313" key="12">
    <source>
        <dbReference type="EMBL" id="ADE57170.1"/>
    </source>
</evidence>
<dbReference type="InterPro" id="IPR055128">
    <property type="entry name" value="HypF_C_2"/>
</dbReference>
<keyword evidence="4" id="KW-0479">Metal-binding</keyword>
<evidence type="ECO:0000259" key="10">
    <source>
        <dbReference type="PROSITE" id="PS51160"/>
    </source>
</evidence>
<dbReference type="AlphaFoldDB" id="D5EF38"/>
<dbReference type="STRING" id="572547.Amico_1046"/>
<dbReference type="eggNOG" id="COG0068">
    <property type="taxonomic scope" value="Bacteria"/>
</dbReference>
<feature type="domain" description="Acylphosphatase-like" evidence="10">
    <location>
        <begin position="4"/>
        <end position="92"/>
    </location>
</feature>